<dbReference type="GeneID" id="99065629"/>
<organism evidence="1 2">
    <name type="scientific">Epilithonimonas mollis</name>
    <dbReference type="NCBI Taxonomy" id="216903"/>
    <lineage>
        <taxon>Bacteria</taxon>
        <taxon>Pseudomonadati</taxon>
        <taxon>Bacteroidota</taxon>
        <taxon>Flavobacteriia</taxon>
        <taxon>Flavobacteriales</taxon>
        <taxon>Weeksellaceae</taxon>
        <taxon>Chryseobacterium group</taxon>
        <taxon>Epilithonimonas</taxon>
    </lineage>
</organism>
<evidence type="ECO:0000313" key="1">
    <source>
        <dbReference type="EMBL" id="SHK03234.1"/>
    </source>
</evidence>
<dbReference type="OrthoDB" id="982681at2"/>
<sequence>MNVEQKKTDEIVFETLPSDELIDYISFKEEYPEEAAAAFTEFCSRFERDILQKAEIYCNKFNYSEVVALEIATCAFARVWKYHSFNKSKAKYPDDIDRSILLWLYPIVYTQLVKYGDLNTCAEPDEDDLSIVENIDDLISLTVGDDDIQKKRELKIRLEIIERAMLGLSEKHKIVYLTYKAYENTGKKNIPRSVGKKLRDRLNLVQNSIQVYKKEANDHINNYLKAFNGNR</sequence>
<dbReference type="RefSeq" id="WP_002981081.1">
    <property type="nucleotide sequence ID" value="NZ_FRAM01000001.1"/>
</dbReference>
<name>A0A1M6P5M0_9FLAO</name>
<dbReference type="STRING" id="216903.SAMN05444371_0874"/>
<accession>A0A1M6P5M0</accession>
<protein>
    <submittedName>
        <fullName evidence="1">Uncharacterized protein</fullName>
    </submittedName>
</protein>
<evidence type="ECO:0000313" key="2">
    <source>
        <dbReference type="Proteomes" id="UP000184498"/>
    </source>
</evidence>
<proteinExistence type="predicted"/>
<dbReference type="EMBL" id="FRAM01000001">
    <property type="protein sequence ID" value="SHK03234.1"/>
    <property type="molecule type" value="Genomic_DNA"/>
</dbReference>
<keyword evidence="2" id="KW-1185">Reference proteome</keyword>
<dbReference type="AlphaFoldDB" id="A0A1M6P5M0"/>
<dbReference type="Proteomes" id="UP000184498">
    <property type="component" value="Unassembled WGS sequence"/>
</dbReference>
<gene>
    <name evidence="1" type="ORF">SAMN05444371_0874</name>
</gene>
<reference evidence="2" key="1">
    <citation type="submission" date="2016-11" db="EMBL/GenBank/DDBJ databases">
        <authorList>
            <person name="Varghese N."/>
            <person name="Submissions S."/>
        </authorList>
    </citation>
    <scope>NUCLEOTIDE SEQUENCE [LARGE SCALE GENOMIC DNA]</scope>
    <source>
        <strain evidence="2">DSM 18016</strain>
    </source>
</reference>